<evidence type="ECO:0000313" key="2">
    <source>
        <dbReference type="RefSeq" id="XP_056688187.1"/>
    </source>
</evidence>
<reference evidence="2" key="2">
    <citation type="submission" date="2025-08" db="UniProtKB">
        <authorList>
            <consortium name="RefSeq"/>
        </authorList>
    </citation>
    <scope>IDENTIFICATION</scope>
    <source>
        <tissue evidence="2">Leaf</tissue>
    </source>
</reference>
<proteinExistence type="predicted"/>
<dbReference type="InterPro" id="IPR055298">
    <property type="entry name" value="AtLOH3-like"/>
</dbReference>
<gene>
    <name evidence="2" type="primary">LOC130463161</name>
</gene>
<evidence type="ECO:0000313" key="1">
    <source>
        <dbReference type="Proteomes" id="UP000813463"/>
    </source>
</evidence>
<keyword evidence="1" id="KW-1185">Reference proteome</keyword>
<organism evidence="1 2">
    <name type="scientific">Spinacia oleracea</name>
    <name type="common">Spinach</name>
    <dbReference type="NCBI Taxonomy" id="3562"/>
    <lineage>
        <taxon>Eukaryota</taxon>
        <taxon>Viridiplantae</taxon>
        <taxon>Streptophyta</taxon>
        <taxon>Embryophyta</taxon>
        <taxon>Tracheophyta</taxon>
        <taxon>Spermatophyta</taxon>
        <taxon>Magnoliopsida</taxon>
        <taxon>eudicotyledons</taxon>
        <taxon>Gunneridae</taxon>
        <taxon>Pentapetalae</taxon>
        <taxon>Caryophyllales</taxon>
        <taxon>Chenopodiaceae</taxon>
        <taxon>Chenopodioideae</taxon>
        <taxon>Anserineae</taxon>
        <taxon>Spinacia</taxon>
    </lineage>
</organism>
<reference evidence="1" key="1">
    <citation type="journal article" date="2021" name="Nat. Commun.">
        <title>Genomic analyses provide insights into spinach domestication and the genetic basis of agronomic traits.</title>
        <authorList>
            <person name="Cai X."/>
            <person name="Sun X."/>
            <person name="Xu C."/>
            <person name="Sun H."/>
            <person name="Wang X."/>
            <person name="Ge C."/>
            <person name="Zhang Z."/>
            <person name="Wang Q."/>
            <person name="Fei Z."/>
            <person name="Jiao C."/>
            <person name="Wang Q."/>
        </authorList>
    </citation>
    <scope>NUCLEOTIDE SEQUENCE [LARGE SCALE GENOMIC DNA]</scope>
    <source>
        <strain evidence="1">cv. Varoflay</strain>
    </source>
</reference>
<name>A0ABM3QXT9_SPIOL</name>
<protein>
    <submittedName>
        <fullName evidence="2">Uncharacterized protein</fullName>
    </submittedName>
</protein>
<dbReference type="GeneID" id="130463161"/>
<dbReference type="PANTHER" id="PTHR11697">
    <property type="entry name" value="GENERAL TRANSCRIPTION FACTOR 2-RELATED ZINC FINGER PROTEIN"/>
    <property type="match status" value="1"/>
</dbReference>
<dbReference type="RefSeq" id="XP_056688187.1">
    <property type="nucleotide sequence ID" value="XM_056832209.1"/>
</dbReference>
<dbReference type="PANTHER" id="PTHR11697:SF230">
    <property type="entry name" value="ZINC FINGER, MYM DOMAIN CONTAINING 1"/>
    <property type="match status" value="1"/>
</dbReference>
<accession>A0ABM3QXT9</accession>
<sequence length="238" mass="28090">MASIFGITNELNKALQKHDQDIVNAMTMVDVTKYNLQKMRDEGWDFHMEKVTSFVAKYDIQFPDMEANYQVPGRSVYRGNKPQVTNLHHFRVEVFISVIDLQLQELENRFPEIRKELLVCMSSFNPANRFASFDKENLIQLAKFYPNEFPSSEMIIFDHSLDNFIVDIRSDERFWNVKNLSELSMKLVETEKDGTHDRVYLLLKLVLILPVATRKILNVSMDDIIERYQNMKSRREQL</sequence>
<dbReference type="Proteomes" id="UP000813463">
    <property type="component" value="Chromosome 6"/>
</dbReference>